<dbReference type="Pfam" id="PF00583">
    <property type="entry name" value="Acetyltransf_1"/>
    <property type="match status" value="1"/>
</dbReference>
<reference evidence="4 5" key="1">
    <citation type="journal article" date="2011" name="Proc. Natl. Acad. Sci. U.S.A.">
        <title>Evolutionary erosion of yeast sex chromosomes by mating-type switching accidents.</title>
        <authorList>
            <person name="Gordon J.L."/>
            <person name="Armisen D."/>
            <person name="Proux-Wera E."/>
            <person name="Oheigeartaigh S.S."/>
            <person name="Byrne K.P."/>
            <person name="Wolfe K.H."/>
        </authorList>
    </citation>
    <scope>NUCLEOTIDE SEQUENCE [LARGE SCALE GENOMIC DNA]</scope>
    <source>
        <strain evidence="5">ATCC 10597 / BCRC 20456 / CBS 421 / NBRC 0211 / NRRL Y-12639</strain>
    </source>
</reference>
<name>G0WB02_NAUDC</name>
<dbReference type="RefSeq" id="XP_003670165.1">
    <property type="nucleotide sequence ID" value="XM_003670117.1"/>
</dbReference>
<dbReference type="GO" id="GO:0007064">
    <property type="term" value="P:mitotic sister chromatid cohesion"/>
    <property type="evidence" value="ECO:0007669"/>
    <property type="project" value="TreeGrafter"/>
</dbReference>
<dbReference type="GO" id="GO:0004596">
    <property type="term" value="F:protein-N-terminal amino-acid acetyltransferase activity"/>
    <property type="evidence" value="ECO:0007669"/>
    <property type="project" value="EnsemblFungi"/>
</dbReference>
<dbReference type="HOGENOM" id="CLU_013985_5_3_1"/>
<dbReference type="AlphaFoldDB" id="G0WB02"/>
<feature type="domain" description="N-acetyltransferase" evidence="3">
    <location>
        <begin position="9"/>
        <end position="170"/>
    </location>
</feature>
<dbReference type="KEGG" id="ndi:NDAI_0E01060"/>
<dbReference type="OrthoDB" id="47374at2759"/>
<proteinExistence type="predicted"/>
<sequence>MGRDIVGLDNVYENNLGVVVKLAAIEENLTFPETFFQELFPKGNAKKETFFTQLAYYSEIPVGCVKAKLFPKKKSDIFLKGVHIEFMTVLEQYRGNQIGTKLLNYIEEQCQSHHQHNVYVHVPTDETNKIEWYKNHGFEIDTEVSPLQDFFKDFQPKGSADAVLLKKHIA</sequence>
<dbReference type="Gene3D" id="3.40.630.30">
    <property type="match status" value="1"/>
</dbReference>
<dbReference type="PROSITE" id="PS51186">
    <property type="entry name" value="GNAT"/>
    <property type="match status" value="1"/>
</dbReference>
<dbReference type="GO" id="GO:0031415">
    <property type="term" value="C:NatA complex"/>
    <property type="evidence" value="ECO:0007669"/>
    <property type="project" value="EnsemblFungi"/>
</dbReference>
<dbReference type="InterPro" id="IPR000182">
    <property type="entry name" value="GNAT_dom"/>
</dbReference>
<dbReference type="PANTHER" id="PTHR42919:SF8">
    <property type="entry name" value="N-ALPHA-ACETYLTRANSFERASE 50"/>
    <property type="match status" value="1"/>
</dbReference>
<evidence type="ECO:0000256" key="2">
    <source>
        <dbReference type="ARBA" id="ARBA00023315"/>
    </source>
</evidence>
<gene>
    <name evidence="4" type="primary">NDAI0E01060</name>
    <name evidence="4" type="ordered locus">NDAI_0E01060</name>
</gene>
<evidence type="ECO:0000256" key="1">
    <source>
        <dbReference type="ARBA" id="ARBA00022679"/>
    </source>
</evidence>
<dbReference type="PANTHER" id="PTHR42919">
    <property type="entry name" value="N-ALPHA-ACETYLTRANSFERASE"/>
    <property type="match status" value="1"/>
</dbReference>
<dbReference type="STRING" id="1071378.G0WB02"/>
<dbReference type="Proteomes" id="UP000000689">
    <property type="component" value="Chromosome 5"/>
</dbReference>
<dbReference type="CDD" id="cd04301">
    <property type="entry name" value="NAT_SF"/>
    <property type="match status" value="1"/>
</dbReference>
<protein>
    <recommendedName>
        <fullName evidence="3">N-acetyltransferase domain-containing protein</fullName>
    </recommendedName>
</protein>
<keyword evidence="1" id="KW-0808">Transferase</keyword>
<dbReference type="GeneID" id="11498640"/>
<dbReference type="SUPFAM" id="SSF55729">
    <property type="entry name" value="Acyl-CoA N-acyltransferases (Nat)"/>
    <property type="match status" value="1"/>
</dbReference>
<organism evidence="4 5">
    <name type="scientific">Naumovozyma dairenensis (strain ATCC 10597 / BCRC 20456 / CBS 421 / NBRC 0211 / NRRL Y-12639)</name>
    <name type="common">Saccharomyces dairenensis</name>
    <dbReference type="NCBI Taxonomy" id="1071378"/>
    <lineage>
        <taxon>Eukaryota</taxon>
        <taxon>Fungi</taxon>
        <taxon>Dikarya</taxon>
        <taxon>Ascomycota</taxon>
        <taxon>Saccharomycotina</taxon>
        <taxon>Saccharomycetes</taxon>
        <taxon>Saccharomycetales</taxon>
        <taxon>Saccharomycetaceae</taxon>
        <taxon>Naumovozyma</taxon>
    </lineage>
</organism>
<evidence type="ECO:0000313" key="5">
    <source>
        <dbReference type="Proteomes" id="UP000000689"/>
    </source>
</evidence>
<keyword evidence="2" id="KW-0012">Acyltransferase</keyword>
<dbReference type="OMA" id="RCKKETH"/>
<dbReference type="InterPro" id="IPR016181">
    <property type="entry name" value="Acyl_CoA_acyltransferase"/>
</dbReference>
<keyword evidence="5" id="KW-1185">Reference proteome</keyword>
<evidence type="ECO:0000259" key="3">
    <source>
        <dbReference type="PROSITE" id="PS51186"/>
    </source>
</evidence>
<dbReference type="eggNOG" id="KOG3138">
    <property type="taxonomic scope" value="Eukaryota"/>
</dbReference>
<dbReference type="InterPro" id="IPR051556">
    <property type="entry name" value="N-term/lysine_N-AcTrnsfr"/>
</dbReference>
<dbReference type="EMBL" id="HE580271">
    <property type="protein sequence ID" value="CCD24922.1"/>
    <property type="molecule type" value="Genomic_DNA"/>
</dbReference>
<accession>G0WB02</accession>
<evidence type="ECO:0000313" key="4">
    <source>
        <dbReference type="EMBL" id="CCD24922.1"/>
    </source>
</evidence>